<comment type="caution">
    <text evidence="2">The sequence shown here is derived from an EMBL/GenBank/DDBJ whole genome shotgun (WGS) entry which is preliminary data.</text>
</comment>
<sequence>MSQSPRRLLCGPAQNSEVVDGKIEVSKSRPLEESNLGRDISKEVSLSDAVQRGLDLRPGRDCNVELDRENGAALFCSFALNPTKSTE</sequence>
<accession>A0A8T3BS19</accession>
<evidence type="ECO:0000313" key="2">
    <source>
        <dbReference type="EMBL" id="KAI0519149.1"/>
    </source>
</evidence>
<keyword evidence="3" id="KW-1185">Reference proteome</keyword>
<feature type="region of interest" description="Disordered" evidence="1">
    <location>
        <begin position="20"/>
        <end position="39"/>
    </location>
</feature>
<evidence type="ECO:0000313" key="3">
    <source>
        <dbReference type="Proteomes" id="UP000829196"/>
    </source>
</evidence>
<gene>
    <name evidence="2" type="ORF">KFK09_006590</name>
</gene>
<dbReference type="Proteomes" id="UP000829196">
    <property type="component" value="Unassembled WGS sequence"/>
</dbReference>
<dbReference type="EMBL" id="JAGYWB010000006">
    <property type="protein sequence ID" value="KAI0519149.1"/>
    <property type="molecule type" value="Genomic_DNA"/>
</dbReference>
<evidence type="ECO:0000256" key="1">
    <source>
        <dbReference type="SAM" id="MobiDB-lite"/>
    </source>
</evidence>
<organism evidence="2 3">
    <name type="scientific">Dendrobium nobile</name>
    <name type="common">Orchid</name>
    <dbReference type="NCBI Taxonomy" id="94219"/>
    <lineage>
        <taxon>Eukaryota</taxon>
        <taxon>Viridiplantae</taxon>
        <taxon>Streptophyta</taxon>
        <taxon>Embryophyta</taxon>
        <taxon>Tracheophyta</taxon>
        <taxon>Spermatophyta</taxon>
        <taxon>Magnoliopsida</taxon>
        <taxon>Liliopsida</taxon>
        <taxon>Asparagales</taxon>
        <taxon>Orchidaceae</taxon>
        <taxon>Epidendroideae</taxon>
        <taxon>Malaxideae</taxon>
        <taxon>Dendrobiinae</taxon>
        <taxon>Dendrobium</taxon>
    </lineage>
</organism>
<protein>
    <submittedName>
        <fullName evidence="2">Uncharacterized protein</fullName>
    </submittedName>
</protein>
<name>A0A8T3BS19_DENNO</name>
<reference evidence="2" key="1">
    <citation type="journal article" date="2022" name="Front. Genet.">
        <title>Chromosome-Scale Assembly of the Dendrobium nobile Genome Provides Insights Into the Molecular Mechanism of the Biosynthesis of the Medicinal Active Ingredient of Dendrobium.</title>
        <authorList>
            <person name="Xu Q."/>
            <person name="Niu S.-C."/>
            <person name="Li K.-L."/>
            <person name="Zheng P.-J."/>
            <person name="Zhang X.-J."/>
            <person name="Jia Y."/>
            <person name="Liu Y."/>
            <person name="Niu Y.-X."/>
            <person name="Yu L.-H."/>
            <person name="Chen D.-F."/>
            <person name="Zhang G.-Q."/>
        </authorList>
    </citation>
    <scope>NUCLEOTIDE SEQUENCE</scope>
    <source>
        <tissue evidence="2">Leaf</tissue>
    </source>
</reference>
<proteinExistence type="predicted"/>
<dbReference type="AlphaFoldDB" id="A0A8T3BS19"/>